<gene>
    <name evidence="1" type="ORF">INT45_000217</name>
</gene>
<comment type="caution">
    <text evidence="1">The sequence shown here is derived from an EMBL/GenBank/DDBJ whole genome shotgun (WGS) entry which is preliminary data.</text>
</comment>
<evidence type="ECO:0000313" key="1">
    <source>
        <dbReference type="EMBL" id="KAG2221304.1"/>
    </source>
</evidence>
<name>A0A8H7VNM5_9FUNG</name>
<keyword evidence="2" id="KW-1185">Reference proteome</keyword>
<evidence type="ECO:0000313" key="2">
    <source>
        <dbReference type="Proteomes" id="UP000646827"/>
    </source>
</evidence>
<dbReference type="EMBL" id="JAEPRB010000113">
    <property type="protein sequence ID" value="KAG2221304.1"/>
    <property type="molecule type" value="Genomic_DNA"/>
</dbReference>
<dbReference type="Proteomes" id="UP000646827">
    <property type="component" value="Unassembled WGS sequence"/>
</dbReference>
<protein>
    <submittedName>
        <fullName evidence="1">Uncharacterized protein</fullName>
    </submittedName>
</protein>
<accession>A0A8H7VNM5</accession>
<dbReference type="AlphaFoldDB" id="A0A8H7VNM5"/>
<sequence length="75" mass="8696">MPMPKMKIVGIYAYIPAPPNSGRWMNFKMAEKSGHECSKMIALVHFLTQQQKHIVALDEYMDSKKLQNSLPNLYR</sequence>
<organism evidence="1 2">
    <name type="scientific">Circinella minor</name>
    <dbReference type="NCBI Taxonomy" id="1195481"/>
    <lineage>
        <taxon>Eukaryota</taxon>
        <taxon>Fungi</taxon>
        <taxon>Fungi incertae sedis</taxon>
        <taxon>Mucoromycota</taxon>
        <taxon>Mucoromycotina</taxon>
        <taxon>Mucoromycetes</taxon>
        <taxon>Mucorales</taxon>
        <taxon>Lichtheimiaceae</taxon>
        <taxon>Circinella</taxon>
    </lineage>
</organism>
<reference evidence="1 2" key="1">
    <citation type="submission" date="2020-12" db="EMBL/GenBank/DDBJ databases">
        <title>Metabolic potential, ecology and presence of endohyphal bacteria is reflected in genomic diversity of Mucoromycotina.</title>
        <authorList>
            <person name="Muszewska A."/>
            <person name="Okrasinska A."/>
            <person name="Steczkiewicz K."/>
            <person name="Drgas O."/>
            <person name="Orlowska M."/>
            <person name="Perlinska-Lenart U."/>
            <person name="Aleksandrzak-Piekarczyk T."/>
            <person name="Szatraj K."/>
            <person name="Zielenkiewicz U."/>
            <person name="Pilsyk S."/>
            <person name="Malc E."/>
            <person name="Mieczkowski P."/>
            <person name="Kruszewska J.S."/>
            <person name="Biernat P."/>
            <person name="Pawlowska J."/>
        </authorList>
    </citation>
    <scope>NUCLEOTIDE SEQUENCE [LARGE SCALE GENOMIC DNA]</scope>
    <source>
        <strain evidence="1 2">CBS 142.35</strain>
    </source>
</reference>
<proteinExistence type="predicted"/>